<proteinExistence type="predicted"/>
<evidence type="ECO:0000313" key="3">
    <source>
        <dbReference type="Proteomes" id="UP000643405"/>
    </source>
</evidence>
<dbReference type="AlphaFoldDB" id="A0A8J6TY76"/>
<comment type="caution">
    <text evidence="2">The sequence shown here is derived from an EMBL/GenBank/DDBJ whole genome shotgun (WGS) entry which is preliminary data.</text>
</comment>
<reference evidence="2" key="1">
    <citation type="submission" date="2020-09" db="EMBL/GenBank/DDBJ databases">
        <title>Genome seq and assembly of Tianweitania sp.</title>
        <authorList>
            <person name="Chhetri G."/>
        </authorList>
    </citation>
    <scope>NUCLEOTIDE SEQUENCE</scope>
    <source>
        <strain evidence="2">Rool2</strain>
    </source>
</reference>
<dbReference type="Proteomes" id="UP000643405">
    <property type="component" value="Unassembled WGS sequence"/>
</dbReference>
<keyword evidence="1" id="KW-0472">Membrane</keyword>
<name>A0A8J6TY76_9HYPH</name>
<keyword evidence="1" id="KW-0812">Transmembrane</keyword>
<feature type="transmembrane region" description="Helical" evidence="1">
    <location>
        <begin position="175"/>
        <end position="196"/>
    </location>
</feature>
<keyword evidence="3" id="KW-1185">Reference proteome</keyword>
<evidence type="ECO:0000313" key="2">
    <source>
        <dbReference type="EMBL" id="MBD0414204.1"/>
    </source>
</evidence>
<sequence>MAYIQSAGFPSKFLLVCMVGFVSLLPLLHPLAEVQIVSRPREEPSKIPIKSGLKIRQPLTVNEGLLARADTFCASVLLSGQKKKNNAAAKISLISNMVILNTVSIKSSDVGGRKFIELCTNNMNYQESFLEVEGYGSDDGFFVYVASRNSDRNNNGILNVRTSYIVRPIYAWTSYARGVSMVFLIIMTPLLLFFAMKNRKFQ</sequence>
<dbReference type="RefSeq" id="WP_188163574.1">
    <property type="nucleotide sequence ID" value="NZ_JACVVX010000001.1"/>
</dbReference>
<organism evidence="2 3">
    <name type="scientific">Oryzicola mucosus</name>
    <dbReference type="NCBI Taxonomy" id="2767425"/>
    <lineage>
        <taxon>Bacteria</taxon>
        <taxon>Pseudomonadati</taxon>
        <taxon>Pseudomonadota</taxon>
        <taxon>Alphaproteobacteria</taxon>
        <taxon>Hyphomicrobiales</taxon>
        <taxon>Phyllobacteriaceae</taxon>
        <taxon>Oryzicola</taxon>
    </lineage>
</organism>
<dbReference type="EMBL" id="JACVVX010000001">
    <property type="protein sequence ID" value="MBD0414204.1"/>
    <property type="molecule type" value="Genomic_DNA"/>
</dbReference>
<gene>
    <name evidence="2" type="ORF">ICI42_06010</name>
</gene>
<evidence type="ECO:0000256" key="1">
    <source>
        <dbReference type="SAM" id="Phobius"/>
    </source>
</evidence>
<protein>
    <submittedName>
        <fullName evidence="2">Uncharacterized protein</fullName>
    </submittedName>
</protein>
<keyword evidence="1" id="KW-1133">Transmembrane helix</keyword>
<accession>A0A8J6TY76</accession>